<sequence length="144" mass="15391">MLPIAELRGGIPLALSTGIPPIQAYLIGVGGNTVPVLPLLLGLKYALKIIKKHRQLEKIFNGFKKKSQNKKELIHRYGIGGIVLLVAIPLPVTGAWTGSLVSFLLSIPIKYAFFAIFAGICIAGLIVLFATLGILSIGKLFIGM</sequence>
<keyword evidence="1" id="KW-1133">Transmembrane helix</keyword>
<dbReference type="PANTHER" id="PTHR36007:SF2">
    <property type="entry name" value="TRANSPORT PROTEIN-RELATED"/>
    <property type="match status" value="1"/>
</dbReference>
<dbReference type="InterPro" id="IPR009577">
    <property type="entry name" value="Sm_multidrug_ex"/>
</dbReference>
<organism evidence="2 3">
    <name type="scientific">Aerophobetes bacterium</name>
    <dbReference type="NCBI Taxonomy" id="2030807"/>
    <lineage>
        <taxon>Bacteria</taxon>
        <taxon>Candidatus Aerophobota</taxon>
    </lineage>
</organism>
<evidence type="ECO:0000313" key="3">
    <source>
        <dbReference type="Proteomes" id="UP000267654"/>
    </source>
</evidence>
<protein>
    <submittedName>
        <fullName evidence="2">Ligand-binding protein SH3</fullName>
    </submittedName>
</protein>
<dbReference type="Proteomes" id="UP000267654">
    <property type="component" value="Unassembled WGS sequence"/>
</dbReference>
<accession>A0A662DBG4</accession>
<evidence type="ECO:0000313" key="2">
    <source>
        <dbReference type="EMBL" id="RLE12815.1"/>
    </source>
</evidence>
<comment type="caution">
    <text evidence="2">The sequence shown here is derived from an EMBL/GenBank/DDBJ whole genome shotgun (WGS) entry which is preliminary data.</text>
</comment>
<dbReference type="EMBL" id="QMQB01000130">
    <property type="protein sequence ID" value="RLE12815.1"/>
    <property type="molecule type" value="Genomic_DNA"/>
</dbReference>
<proteinExistence type="predicted"/>
<keyword evidence="1" id="KW-0812">Transmembrane</keyword>
<dbReference type="AlphaFoldDB" id="A0A662DBG4"/>
<evidence type="ECO:0000256" key="1">
    <source>
        <dbReference type="SAM" id="Phobius"/>
    </source>
</evidence>
<feature type="transmembrane region" description="Helical" evidence="1">
    <location>
        <begin position="22"/>
        <end position="47"/>
    </location>
</feature>
<feature type="transmembrane region" description="Helical" evidence="1">
    <location>
        <begin position="73"/>
        <end position="92"/>
    </location>
</feature>
<dbReference type="PANTHER" id="PTHR36007">
    <property type="entry name" value="TRANSPORT PROTEIN-RELATED"/>
    <property type="match status" value="1"/>
</dbReference>
<dbReference type="Pfam" id="PF06695">
    <property type="entry name" value="Sm_multidrug_ex"/>
    <property type="match status" value="1"/>
</dbReference>
<keyword evidence="1" id="KW-0472">Membrane</keyword>
<reference evidence="2 3" key="1">
    <citation type="submission" date="2018-06" db="EMBL/GenBank/DDBJ databases">
        <title>Extensive metabolic versatility and redundancy in microbially diverse, dynamic hydrothermal sediments.</title>
        <authorList>
            <person name="Dombrowski N."/>
            <person name="Teske A."/>
            <person name="Baker B.J."/>
        </authorList>
    </citation>
    <scope>NUCLEOTIDE SEQUENCE [LARGE SCALE GENOMIC DNA]</scope>
    <source>
        <strain evidence="2">B19_G9</strain>
    </source>
</reference>
<name>A0A662DBG4_UNCAE</name>
<gene>
    <name evidence="2" type="ORF">DRI96_03970</name>
</gene>
<feature type="transmembrane region" description="Helical" evidence="1">
    <location>
        <begin position="112"/>
        <end position="135"/>
    </location>
</feature>